<dbReference type="RefSeq" id="WP_094944730.1">
    <property type="nucleotide sequence ID" value="NZ_NOKQ01000348.1"/>
</dbReference>
<sequence>MSKWIVTLLILFALSSVFPASAAARQVYVALGDSLAAGQTPYREIDQGYTDLVAGELARSGQLALFSKELAFPGFTAEQVLNSIETEEAQNLVSQASLITVSAGANDLLRIVNANPEQGTLAFQQVQVDFALNQARISVETLLKKLEELAPQANVLVVGYYFAYPHVADFQKEGTSKQLDRLNQILEQSARKYGATYVDVTERMNTDLKAFVPNPADVHPVQEGYRQMANSVLQELNPGYIIEPYEMPAPNPMSFEEIQAAQEEQQQSESDDQVSLPGQPNLALAQPIPYI</sequence>
<name>A0A264VZL8_9BACL</name>
<evidence type="ECO:0000256" key="1">
    <source>
        <dbReference type="SAM" id="MobiDB-lite"/>
    </source>
</evidence>
<protein>
    <recommendedName>
        <fullName evidence="3">SGNH hydrolase-type esterase domain-containing protein</fullName>
    </recommendedName>
</protein>
<organism evidence="4 5">
    <name type="scientific">Tetzosporium hominis</name>
    <dbReference type="NCBI Taxonomy" id="2020506"/>
    <lineage>
        <taxon>Bacteria</taxon>
        <taxon>Bacillati</taxon>
        <taxon>Bacillota</taxon>
        <taxon>Bacilli</taxon>
        <taxon>Bacillales</taxon>
        <taxon>Caryophanaceae</taxon>
        <taxon>Tetzosporium</taxon>
    </lineage>
</organism>
<dbReference type="PANTHER" id="PTHR30383:SF5">
    <property type="entry name" value="SGNH HYDROLASE-TYPE ESTERASE DOMAIN-CONTAINING PROTEIN"/>
    <property type="match status" value="1"/>
</dbReference>
<dbReference type="InterPro" id="IPR051532">
    <property type="entry name" value="Ester_Hydrolysis_Enzymes"/>
</dbReference>
<proteinExistence type="predicted"/>
<keyword evidence="5" id="KW-1185">Reference proteome</keyword>
<feature type="region of interest" description="Disordered" evidence="1">
    <location>
        <begin position="260"/>
        <end position="291"/>
    </location>
</feature>
<evidence type="ECO:0000259" key="3">
    <source>
        <dbReference type="Pfam" id="PF13472"/>
    </source>
</evidence>
<feature type="chain" id="PRO_5012085659" description="SGNH hydrolase-type esterase domain-containing protein" evidence="2">
    <location>
        <begin position="23"/>
        <end position="291"/>
    </location>
</feature>
<dbReference type="PANTHER" id="PTHR30383">
    <property type="entry name" value="THIOESTERASE 1/PROTEASE 1/LYSOPHOSPHOLIPASE L1"/>
    <property type="match status" value="1"/>
</dbReference>
<dbReference type="Pfam" id="PF13472">
    <property type="entry name" value="Lipase_GDSL_2"/>
    <property type="match status" value="1"/>
</dbReference>
<dbReference type="OrthoDB" id="1815486at2"/>
<evidence type="ECO:0000256" key="2">
    <source>
        <dbReference type="SAM" id="SignalP"/>
    </source>
</evidence>
<feature type="domain" description="SGNH hydrolase-type esterase" evidence="3">
    <location>
        <begin position="30"/>
        <end position="226"/>
    </location>
</feature>
<dbReference type="AlphaFoldDB" id="A0A264VZL8"/>
<dbReference type="Gene3D" id="3.40.50.1110">
    <property type="entry name" value="SGNH hydrolase"/>
    <property type="match status" value="1"/>
</dbReference>
<gene>
    <name evidence="4" type="ORF">CF394_14995</name>
</gene>
<evidence type="ECO:0000313" key="5">
    <source>
        <dbReference type="Proteomes" id="UP000217065"/>
    </source>
</evidence>
<dbReference type="EMBL" id="NOKQ01000348">
    <property type="protein sequence ID" value="OZS76779.1"/>
    <property type="molecule type" value="Genomic_DNA"/>
</dbReference>
<accession>A0A264VZL8</accession>
<keyword evidence="2" id="KW-0732">Signal</keyword>
<dbReference type="InterPro" id="IPR013830">
    <property type="entry name" value="SGNH_hydro"/>
</dbReference>
<feature type="signal peptide" evidence="2">
    <location>
        <begin position="1"/>
        <end position="22"/>
    </location>
</feature>
<comment type="caution">
    <text evidence="4">The sequence shown here is derived from an EMBL/GenBank/DDBJ whole genome shotgun (WGS) entry which is preliminary data.</text>
</comment>
<dbReference type="InterPro" id="IPR036514">
    <property type="entry name" value="SGNH_hydro_sf"/>
</dbReference>
<evidence type="ECO:0000313" key="4">
    <source>
        <dbReference type="EMBL" id="OZS76779.1"/>
    </source>
</evidence>
<reference evidence="4 5" key="1">
    <citation type="submission" date="2017-07" db="EMBL/GenBank/DDBJ databases">
        <title>Tetzosporium hominis gen.nov. sp.nov.</title>
        <authorList>
            <person name="Tetz G."/>
            <person name="Tetz V."/>
        </authorList>
    </citation>
    <scope>NUCLEOTIDE SEQUENCE [LARGE SCALE GENOMIC DNA]</scope>
    <source>
        <strain evidence="4 5">VT-49</strain>
    </source>
</reference>
<dbReference type="Proteomes" id="UP000217065">
    <property type="component" value="Unassembled WGS sequence"/>
</dbReference>
<dbReference type="GO" id="GO:0004622">
    <property type="term" value="F:phosphatidylcholine lysophospholipase activity"/>
    <property type="evidence" value="ECO:0007669"/>
    <property type="project" value="TreeGrafter"/>
</dbReference>
<dbReference type="SUPFAM" id="SSF52266">
    <property type="entry name" value="SGNH hydrolase"/>
    <property type="match status" value="1"/>
</dbReference>